<dbReference type="AlphaFoldDB" id="A0AAN9IA52"/>
<keyword evidence="2" id="KW-0812">Transmembrane</keyword>
<evidence type="ECO:0000313" key="3">
    <source>
        <dbReference type="EMBL" id="KAK7271927.1"/>
    </source>
</evidence>
<keyword evidence="2" id="KW-1133">Transmembrane helix</keyword>
<feature type="transmembrane region" description="Helical" evidence="2">
    <location>
        <begin position="50"/>
        <end position="69"/>
    </location>
</feature>
<feature type="region of interest" description="Disordered" evidence="1">
    <location>
        <begin position="114"/>
        <end position="137"/>
    </location>
</feature>
<dbReference type="EMBL" id="JAYKXN010000007">
    <property type="protein sequence ID" value="KAK7271927.1"/>
    <property type="molecule type" value="Genomic_DNA"/>
</dbReference>
<protein>
    <submittedName>
        <fullName evidence="3">Uncharacterized protein</fullName>
    </submittedName>
</protein>
<evidence type="ECO:0000313" key="4">
    <source>
        <dbReference type="Proteomes" id="UP001359559"/>
    </source>
</evidence>
<evidence type="ECO:0000256" key="1">
    <source>
        <dbReference type="SAM" id="MobiDB-lite"/>
    </source>
</evidence>
<name>A0AAN9IA52_CLITE</name>
<organism evidence="3 4">
    <name type="scientific">Clitoria ternatea</name>
    <name type="common">Butterfly pea</name>
    <dbReference type="NCBI Taxonomy" id="43366"/>
    <lineage>
        <taxon>Eukaryota</taxon>
        <taxon>Viridiplantae</taxon>
        <taxon>Streptophyta</taxon>
        <taxon>Embryophyta</taxon>
        <taxon>Tracheophyta</taxon>
        <taxon>Spermatophyta</taxon>
        <taxon>Magnoliopsida</taxon>
        <taxon>eudicotyledons</taxon>
        <taxon>Gunneridae</taxon>
        <taxon>Pentapetalae</taxon>
        <taxon>rosids</taxon>
        <taxon>fabids</taxon>
        <taxon>Fabales</taxon>
        <taxon>Fabaceae</taxon>
        <taxon>Papilionoideae</taxon>
        <taxon>50 kb inversion clade</taxon>
        <taxon>NPAAA clade</taxon>
        <taxon>indigoferoid/millettioid clade</taxon>
        <taxon>Phaseoleae</taxon>
        <taxon>Clitoria</taxon>
    </lineage>
</organism>
<sequence>MEEFVGYSLFDKEGRKRVASKGKNRVLQKLSIICKNEGTQTSPRPSYISLNYYACSVSAMVCLGALFGCRRSTTIVAYLLSALVTISILCVLRLLCYGLYRFLKRKDHADADAASASATAHPPPHASLQIHSHNSTQ</sequence>
<keyword evidence="2" id="KW-0472">Membrane</keyword>
<keyword evidence="4" id="KW-1185">Reference proteome</keyword>
<comment type="caution">
    <text evidence="3">The sequence shown here is derived from an EMBL/GenBank/DDBJ whole genome shotgun (WGS) entry which is preliminary data.</text>
</comment>
<proteinExistence type="predicted"/>
<accession>A0AAN9IA52</accession>
<dbReference type="Proteomes" id="UP001359559">
    <property type="component" value="Unassembled WGS sequence"/>
</dbReference>
<gene>
    <name evidence="3" type="ORF">RJT34_28203</name>
</gene>
<reference evidence="3 4" key="1">
    <citation type="submission" date="2024-01" db="EMBL/GenBank/DDBJ databases">
        <title>The genomes of 5 underutilized Papilionoideae crops provide insights into root nodulation and disease resistance.</title>
        <authorList>
            <person name="Yuan L."/>
        </authorList>
    </citation>
    <scope>NUCLEOTIDE SEQUENCE [LARGE SCALE GENOMIC DNA]</scope>
    <source>
        <strain evidence="3">LY-2023</strain>
        <tissue evidence="3">Leaf</tissue>
    </source>
</reference>
<evidence type="ECO:0000256" key="2">
    <source>
        <dbReference type="SAM" id="Phobius"/>
    </source>
</evidence>
<feature type="transmembrane region" description="Helical" evidence="2">
    <location>
        <begin position="75"/>
        <end position="96"/>
    </location>
</feature>